<dbReference type="PANTHER" id="PTHR35786">
    <property type="entry name" value="REDOX-SENSING TRANSCRIPTIONAL REPRESSOR REX"/>
    <property type="match status" value="1"/>
</dbReference>
<dbReference type="GO" id="GO:0045892">
    <property type="term" value="P:negative regulation of DNA-templated transcription"/>
    <property type="evidence" value="ECO:0007669"/>
    <property type="project" value="InterPro"/>
</dbReference>
<dbReference type="InterPro" id="IPR036388">
    <property type="entry name" value="WH-like_DNA-bd_sf"/>
</dbReference>
<dbReference type="SMART" id="SM00881">
    <property type="entry name" value="CoA_binding"/>
    <property type="match status" value="1"/>
</dbReference>
<gene>
    <name evidence="7" type="primary">rex</name>
    <name evidence="9" type="ORF">HNR37_000062</name>
</gene>
<dbReference type="EMBL" id="JACHID010000001">
    <property type="protein sequence ID" value="MBB5020759.1"/>
    <property type="molecule type" value="Genomic_DNA"/>
</dbReference>
<comment type="similarity">
    <text evidence="7">Belongs to the transcriptional regulatory Rex family.</text>
</comment>
<evidence type="ECO:0000256" key="1">
    <source>
        <dbReference type="ARBA" id="ARBA00022490"/>
    </source>
</evidence>
<organism evidence="9 10">
    <name type="scientific">Desulfurispira natronophila</name>
    <dbReference type="NCBI Taxonomy" id="682562"/>
    <lineage>
        <taxon>Bacteria</taxon>
        <taxon>Pseudomonadati</taxon>
        <taxon>Chrysiogenota</taxon>
        <taxon>Chrysiogenia</taxon>
        <taxon>Chrysiogenales</taxon>
        <taxon>Chrysiogenaceae</taxon>
        <taxon>Desulfurispira</taxon>
    </lineage>
</organism>
<dbReference type="InterPro" id="IPR009718">
    <property type="entry name" value="Rex_DNA-bd_C_dom"/>
</dbReference>
<comment type="subunit">
    <text evidence="7">Homodimer.</text>
</comment>
<feature type="DNA-binding region" description="H-T-H motif" evidence="7">
    <location>
        <begin position="13"/>
        <end position="52"/>
    </location>
</feature>
<comment type="caution">
    <text evidence="9">The sequence shown here is derived from an EMBL/GenBank/DDBJ whole genome shotgun (WGS) entry which is preliminary data.</text>
</comment>
<dbReference type="InterPro" id="IPR003781">
    <property type="entry name" value="CoA-bd"/>
</dbReference>
<keyword evidence="5 7" id="KW-0238">DNA-binding</keyword>
<dbReference type="NCBIfam" id="NF003994">
    <property type="entry name" value="PRK05472.2-3"/>
    <property type="match status" value="1"/>
</dbReference>
<accession>A0A7W8DFW3</accession>
<dbReference type="Gene3D" id="3.40.50.720">
    <property type="entry name" value="NAD(P)-binding Rossmann-like Domain"/>
    <property type="match status" value="1"/>
</dbReference>
<reference evidence="9 10" key="1">
    <citation type="submission" date="2020-08" db="EMBL/GenBank/DDBJ databases">
        <title>Genomic Encyclopedia of Type Strains, Phase IV (KMG-IV): sequencing the most valuable type-strain genomes for metagenomic binning, comparative biology and taxonomic classification.</title>
        <authorList>
            <person name="Goeker M."/>
        </authorList>
    </citation>
    <scope>NUCLEOTIDE SEQUENCE [LARGE SCALE GENOMIC DNA]</scope>
    <source>
        <strain evidence="9 10">DSM 22071</strain>
    </source>
</reference>
<sequence length="206" mass="22963">MKIPEATIRRLSTYIRVLATLEKKSIEVVSSGELSNLCGFNSAQIRKDLAYFGEMGVRGVGYYVSDLKREIEHILGLDRKWNVVLFGVGNLGHALISYNGFRRSGFYIRTAYDIDPNKLSNLPAEIDTTSDSNELKEIINDHGIRIGIIAVPPESAQSAANMLISAGITGILNFTPLRLKVPDTVRVKYVDFTIEFETLAFYLSKN</sequence>
<proteinExistence type="inferred from homology"/>
<keyword evidence="10" id="KW-1185">Reference proteome</keyword>
<dbReference type="NCBIfam" id="NF003995">
    <property type="entry name" value="PRK05472.2-4"/>
    <property type="match status" value="1"/>
</dbReference>
<keyword evidence="2 7" id="KW-0678">Repressor</keyword>
<dbReference type="InterPro" id="IPR058236">
    <property type="entry name" value="Rex_actinobacterial-type"/>
</dbReference>
<dbReference type="InterPro" id="IPR036291">
    <property type="entry name" value="NAD(P)-bd_dom_sf"/>
</dbReference>
<comment type="subcellular location">
    <subcellularLocation>
        <location evidence="7">Cytoplasm</location>
    </subcellularLocation>
</comment>
<dbReference type="GO" id="GO:0003700">
    <property type="term" value="F:DNA-binding transcription factor activity"/>
    <property type="evidence" value="ECO:0007669"/>
    <property type="project" value="UniProtKB-UniRule"/>
</dbReference>
<dbReference type="RefSeq" id="WP_183728159.1">
    <property type="nucleotide sequence ID" value="NZ_JACHID010000001.1"/>
</dbReference>
<evidence type="ECO:0000256" key="3">
    <source>
        <dbReference type="ARBA" id="ARBA00023015"/>
    </source>
</evidence>
<dbReference type="SUPFAM" id="SSF51735">
    <property type="entry name" value="NAD(P)-binding Rossmann-fold domains"/>
    <property type="match status" value="1"/>
</dbReference>
<evidence type="ECO:0000256" key="5">
    <source>
        <dbReference type="ARBA" id="ARBA00023125"/>
    </source>
</evidence>
<name>A0A7W8DFW3_9BACT</name>
<feature type="binding site" evidence="7">
    <location>
        <begin position="87"/>
        <end position="92"/>
    </location>
    <ligand>
        <name>NAD(+)</name>
        <dbReference type="ChEBI" id="CHEBI:57540"/>
    </ligand>
</feature>
<dbReference type="HAMAP" id="MF_01131">
    <property type="entry name" value="Rex"/>
    <property type="match status" value="1"/>
</dbReference>
<evidence type="ECO:0000259" key="8">
    <source>
        <dbReference type="SMART" id="SM00881"/>
    </source>
</evidence>
<evidence type="ECO:0000313" key="9">
    <source>
        <dbReference type="EMBL" id="MBB5020759.1"/>
    </source>
</evidence>
<dbReference type="NCBIfam" id="NF003989">
    <property type="entry name" value="PRK05472.1-3"/>
    <property type="match status" value="1"/>
</dbReference>
<keyword evidence="6 7" id="KW-0804">Transcription</keyword>
<evidence type="ECO:0000256" key="2">
    <source>
        <dbReference type="ARBA" id="ARBA00022491"/>
    </source>
</evidence>
<evidence type="ECO:0000313" key="10">
    <source>
        <dbReference type="Proteomes" id="UP000528322"/>
    </source>
</evidence>
<dbReference type="NCBIfam" id="NF003996">
    <property type="entry name" value="PRK05472.2-5"/>
    <property type="match status" value="1"/>
</dbReference>
<dbReference type="Proteomes" id="UP000528322">
    <property type="component" value="Unassembled WGS sequence"/>
</dbReference>
<dbReference type="AlphaFoldDB" id="A0A7W8DFW3"/>
<dbReference type="InterPro" id="IPR036390">
    <property type="entry name" value="WH_DNA-bd_sf"/>
</dbReference>
<dbReference type="GO" id="GO:0051775">
    <property type="term" value="P:response to redox state"/>
    <property type="evidence" value="ECO:0007669"/>
    <property type="project" value="InterPro"/>
</dbReference>
<evidence type="ECO:0000256" key="6">
    <source>
        <dbReference type="ARBA" id="ARBA00023163"/>
    </source>
</evidence>
<dbReference type="InterPro" id="IPR022876">
    <property type="entry name" value="Tscrpt_rep_Rex"/>
</dbReference>
<keyword evidence="3 7" id="KW-0805">Transcription regulation</keyword>
<dbReference type="NCBIfam" id="NF003992">
    <property type="entry name" value="PRK05472.2-1"/>
    <property type="match status" value="1"/>
</dbReference>
<feature type="domain" description="CoA-binding" evidence="8">
    <location>
        <begin position="76"/>
        <end position="178"/>
    </location>
</feature>
<dbReference type="Gene3D" id="1.10.10.10">
    <property type="entry name" value="Winged helix-like DNA-binding domain superfamily/Winged helix DNA-binding domain"/>
    <property type="match status" value="1"/>
</dbReference>
<dbReference type="GO" id="GO:0003677">
    <property type="term" value="F:DNA binding"/>
    <property type="evidence" value="ECO:0007669"/>
    <property type="project" value="UniProtKB-UniRule"/>
</dbReference>
<dbReference type="SUPFAM" id="SSF46785">
    <property type="entry name" value="Winged helix' DNA-binding domain"/>
    <property type="match status" value="1"/>
</dbReference>
<dbReference type="Pfam" id="PF06971">
    <property type="entry name" value="Put_DNA-bind_N"/>
    <property type="match status" value="1"/>
</dbReference>
<comment type="function">
    <text evidence="7">Modulates transcription in response to changes in cellular NADH/NAD(+) redox state.</text>
</comment>
<dbReference type="PANTHER" id="PTHR35786:SF1">
    <property type="entry name" value="REDOX-SENSING TRANSCRIPTIONAL REPRESSOR REX 1"/>
    <property type="match status" value="1"/>
</dbReference>
<keyword evidence="4 7" id="KW-0520">NAD</keyword>
<dbReference type="Pfam" id="PF02629">
    <property type="entry name" value="CoA_binding"/>
    <property type="match status" value="1"/>
</dbReference>
<dbReference type="NCBIfam" id="NF003993">
    <property type="entry name" value="PRK05472.2-2"/>
    <property type="match status" value="1"/>
</dbReference>
<keyword evidence="1 7" id="KW-0963">Cytoplasm</keyword>
<evidence type="ECO:0000256" key="7">
    <source>
        <dbReference type="HAMAP-Rule" id="MF_01131"/>
    </source>
</evidence>
<evidence type="ECO:0000256" key="4">
    <source>
        <dbReference type="ARBA" id="ARBA00023027"/>
    </source>
</evidence>
<protein>
    <recommendedName>
        <fullName evidence="7">Redox-sensing transcriptional repressor Rex</fullName>
    </recommendedName>
</protein>
<dbReference type="GO" id="GO:0005737">
    <property type="term" value="C:cytoplasm"/>
    <property type="evidence" value="ECO:0007669"/>
    <property type="project" value="UniProtKB-SubCell"/>
</dbReference>